<reference evidence="3 4" key="1">
    <citation type="submission" date="2018-04" db="EMBL/GenBank/DDBJ databases">
        <title>Genomic Encyclopedia of Archaeal and Bacterial Type Strains, Phase II (KMG-II): from individual species to whole genera.</title>
        <authorList>
            <person name="Goeker M."/>
        </authorList>
    </citation>
    <scope>NUCLEOTIDE SEQUENCE [LARGE SCALE GENOMIC DNA]</scope>
    <source>
        <strain evidence="3 4">DSM 45787</strain>
    </source>
</reference>
<comment type="similarity">
    <text evidence="1 2">Belongs to the arylamine N-acetyltransferase family.</text>
</comment>
<proteinExistence type="inferred from homology"/>
<dbReference type="AlphaFoldDB" id="A0A2T6BG27"/>
<evidence type="ECO:0000256" key="2">
    <source>
        <dbReference type="RuleBase" id="RU003452"/>
    </source>
</evidence>
<sequence>MNLPIGAFFNRIQYNGSTDITFSDLPAIQRHFALTVPFENNAVMAKKTAPISLDGLREKIIDRKEGGLCYELNPLFYSFLKQLGFDVHLVAGTVFVDGQHNDLIGTHVATLLHHNGRSYIVDVGFGSNLALQPVPLSGEPVTAITGEYRVREVDSPWGDYAYEKYSDKELTLYYTFSTQPVDEAYLSRVRDIILTNEKSKFNKSLFFTKLTDDGHITLTEKSFTITRNGHKTQQEVDKEMFHQLGRRHFGMNISLTDGSVQALLHHKAQPEQATT</sequence>
<dbReference type="Proteomes" id="UP000244240">
    <property type="component" value="Unassembled WGS sequence"/>
</dbReference>
<dbReference type="Pfam" id="PF00797">
    <property type="entry name" value="Acetyltransf_2"/>
    <property type="match status" value="1"/>
</dbReference>
<dbReference type="PRINTS" id="PR01543">
    <property type="entry name" value="ANATRNSFRASE"/>
</dbReference>
<name>A0A2T6BG27_9BACL</name>
<gene>
    <name evidence="3" type="ORF">C8P63_12336</name>
</gene>
<evidence type="ECO:0000313" key="4">
    <source>
        <dbReference type="Proteomes" id="UP000244240"/>
    </source>
</evidence>
<evidence type="ECO:0000256" key="1">
    <source>
        <dbReference type="ARBA" id="ARBA00006547"/>
    </source>
</evidence>
<dbReference type="InterPro" id="IPR053710">
    <property type="entry name" value="Arylamine_NAT_domain_sf"/>
</dbReference>
<dbReference type="EMBL" id="QBKR01000023">
    <property type="protein sequence ID" value="PTX55014.1"/>
    <property type="molecule type" value="Genomic_DNA"/>
</dbReference>
<dbReference type="InterPro" id="IPR038765">
    <property type="entry name" value="Papain-like_cys_pep_sf"/>
</dbReference>
<organism evidence="3 4">
    <name type="scientific">Melghirimyces profundicolus</name>
    <dbReference type="NCBI Taxonomy" id="1242148"/>
    <lineage>
        <taxon>Bacteria</taxon>
        <taxon>Bacillati</taxon>
        <taxon>Bacillota</taxon>
        <taxon>Bacilli</taxon>
        <taxon>Bacillales</taxon>
        <taxon>Thermoactinomycetaceae</taxon>
        <taxon>Melghirimyces</taxon>
    </lineage>
</organism>
<evidence type="ECO:0000313" key="3">
    <source>
        <dbReference type="EMBL" id="PTX55014.1"/>
    </source>
</evidence>
<dbReference type="GO" id="GO:0016407">
    <property type="term" value="F:acetyltransferase activity"/>
    <property type="evidence" value="ECO:0007669"/>
    <property type="project" value="InterPro"/>
</dbReference>
<keyword evidence="3" id="KW-0808">Transferase</keyword>
<comment type="caution">
    <text evidence="3">The sequence shown here is derived from an EMBL/GenBank/DDBJ whole genome shotgun (WGS) entry which is preliminary data.</text>
</comment>
<dbReference type="RefSeq" id="WP_170109687.1">
    <property type="nucleotide sequence ID" value="NZ_QBKR01000023.1"/>
</dbReference>
<dbReference type="SUPFAM" id="SSF54001">
    <property type="entry name" value="Cysteine proteinases"/>
    <property type="match status" value="1"/>
</dbReference>
<dbReference type="PANTHER" id="PTHR11786:SF0">
    <property type="entry name" value="ARYLAMINE N-ACETYLTRANSFERASE 4-RELATED"/>
    <property type="match status" value="1"/>
</dbReference>
<keyword evidence="4" id="KW-1185">Reference proteome</keyword>
<protein>
    <submittedName>
        <fullName evidence="3">N-hydroxyarylamine O-acetyltransferase</fullName>
    </submittedName>
</protein>
<accession>A0A2T6BG27</accession>
<dbReference type="Gene3D" id="3.30.2140.20">
    <property type="match status" value="1"/>
</dbReference>
<dbReference type="PANTHER" id="PTHR11786">
    <property type="entry name" value="N-HYDROXYARYLAMINE O-ACETYLTRANSFERASE"/>
    <property type="match status" value="1"/>
</dbReference>
<dbReference type="InterPro" id="IPR001447">
    <property type="entry name" value="Arylamine_N-AcTrfase"/>
</dbReference>